<comment type="cofactor">
    <cofactor evidence="1">
        <name>Mg(2+)</name>
        <dbReference type="ChEBI" id="CHEBI:18420"/>
    </cofactor>
</comment>
<evidence type="ECO:0000313" key="12">
    <source>
        <dbReference type="Proteomes" id="UP001228113"/>
    </source>
</evidence>
<dbReference type="Gene3D" id="1.10.274.10">
    <property type="entry name" value="PtsI, HPr-binding domain"/>
    <property type="match status" value="1"/>
</dbReference>
<dbReference type="Gene3D" id="3.30.1340.10">
    <property type="entry name" value="HPr-like"/>
    <property type="match status" value="1"/>
</dbReference>
<dbReference type="Pfam" id="PF00359">
    <property type="entry name" value="PTS_EIIA_2"/>
    <property type="match status" value="1"/>
</dbReference>
<keyword evidence="6" id="KW-0479">Metal-binding</keyword>
<dbReference type="PANTHER" id="PTHR46244:SF6">
    <property type="entry name" value="PHOSPHOENOLPYRUVATE-PROTEIN PHOSPHOTRANSFERASE"/>
    <property type="match status" value="1"/>
</dbReference>
<evidence type="ECO:0000259" key="9">
    <source>
        <dbReference type="PROSITE" id="PS51094"/>
    </source>
</evidence>
<keyword evidence="8" id="KW-0460">Magnesium</keyword>
<dbReference type="SUPFAM" id="SSF55594">
    <property type="entry name" value="HPr-like"/>
    <property type="match status" value="1"/>
</dbReference>
<dbReference type="InterPro" id="IPR002178">
    <property type="entry name" value="PTS_EIIA_type-2_dom"/>
</dbReference>
<evidence type="ECO:0000256" key="6">
    <source>
        <dbReference type="ARBA" id="ARBA00022723"/>
    </source>
</evidence>
<proteinExistence type="inferred from homology"/>
<evidence type="ECO:0000259" key="10">
    <source>
        <dbReference type="PROSITE" id="PS51350"/>
    </source>
</evidence>
<dbReference type="InterPro" id="IPR040442">
    <property type="entry name" value="Pyrv_kinase-like_dom_sf"/>
</dbReference>
<dbReference type="Pfam" id="PF00391">
    <property type="entry name" value="PEP-utilizers"/>
    <property type="match status" value="1"/>
</dbReference>
<protein>
    <submittedName>
        <fullName evidence="11">Multiphosphoryl transfer protein</fullName>
    </submittedName>
</protein>
<dbReference type="PROSITE" id="PS51094">
    <property type="entry name" value="PTS_EIIA_TYPE_2"/>
    <property type="match status" value="1"/>
</dbReference>
<keyword evidence="4" id="KW-0813">Transport</keyword>
<dbReference type="Gene3D" id="3.20.20.60">
    <property type="entry name" value="Phosphoenolpyruvate-binding domains"/>
    <property type="match status" value="1"/>
</dbReference>
<dbReference type="PROSITE" id="PS00742">
    <property type="entry name" value="PEP_ENZYMES_2"/>
    <property type="match status" value="1"/>
</dbReference>
<reference evidence="11" key="1">
    <citation type="journal article" date="2023" name="Int. J. Syst. Evol. Microbiol.">
        <title>Mesoterricola silvestris gen. nov., sp. nov., Mesoterricola sediminis sp. nov., Geothrix oryzae sp. nov., Geothrix edaphica sp. nov., Geothrix rubra sp. nov., and Geothrix limicola sp. nov., six novel members of Acidobacteriota isolated from soils.</title>
        <authorList>
            <person name="Itoh H."/>
            <person name="Sugisawa Y."/>
            <person name="Mise K."/>
            <person name="Xu Z."/>
            <person name="Kuniyasu M."/>
            <person name="Ushijima N."/>
            <person name="Kawano K."/>
            <person name="Kobayashi E."/>
            <person name="Shiratori Y."/>
            <person name="Masuda Y."/>
            <person name="Senoo K."/>
        </authorList>
    </citation>
    <scope>NUCLEOTIDE SEQUENCE</scope>
    <source>
        <strain evidence="11">W786</strain>
    </source>
</reference>
<dbReference type="GO" id="GO:0016301">
    <property type="term" value="F:kinase activity"/>
    <property type="evidence" value="ECO:0007669"/>
    <property type="project" value="UniProtKB-KW"/>
</dbReference>
<evidence type="ECO:0000256" key="1">
    <source>
        <dbReference type="ARBA" id="ARBA00001946"/>
    </source>
</evidence>
<evidence type="ECO:0000256" key="4">
    <source>
        <dbReference type="ARBA" id="ARBA00022597"/>
    </source>
</evidence>
<dbReference type="Pfam" id="PF02896">
    <property type="entry name" value="PEP-utilizers_C"/>
    <property type="match status" value="1"/>
</dbReference>
<dbReference type="InterPro" id="IPR023151">
    <property type="entry name" value="PEP_util_CS"/>
</dbReference>
<dbReference type="InterPro" id="IPR036637">
    <property type="entry name" value="Phosphohistidine_dom_sf"/>
</dbReference>
<dbReference type="SUPFAM" id="SSF47831">
    <property type="entry name" value="Enzyme I of the PEP:sugar phosphotransferase system HPr-binding (sub)domain"/>
    <property type="match status" value="1"/>
</dbReference>
<dbReference type="InterPro" id="IPR035895">
    <property type="entry name" value="HPr-like_sf"/>
</dbReference>
<dbReference type="KEGG" id="msea:METESE_30720"/>
<dbReference type="InterPro" id="IPR001020">
    <property type="entry name" value="PTS_HPr_His_P_site"/>
</dbReference>
<keyword evidence="12" id="KW-1185">Reference proteome</keyword>
<accession>A0AA48GUP4</accession>
<dbReference type="AlphaFoldDB" id="A0AA48GUP4"/>
<dbReference type="InterPro" id="IPR000121">
    <property type="entry name" value="PEP_util_C"/>
</dbReference>
<dbReference type="PROSITE" id="PS00369">
    <property type="entry name" value="PTS_HPR_HIS"/>
    <property type="match status" value="1"/>
</dbReference>
<keyword evidence="4" id="KW-0762">Sugar transport</keyword>
<dbReference type="Gene3D" id="3.50.30.10">
    <property type="entry name" value="Phosphohistidine domain"/>
    <property type="match status" value="1"/>
</dbReference>
<evidence type="ECO:0000256" key="3">
    <source>
        <dbReference type="ARBA" id="ARBA00022553"/>
    </source>
</evidence>
<dbReference type="InterPro" id="IPR016152">
    <property type="entry name" value="PTrfase/Anion_transptr"/>
</dbReference>
<dbReference type="PROSITE" id="PS51350">
    <property type="entry name" value="PTS_HPR_DOM"/>
    <property type="match status" value="1"/>
</dbReference>
<dbReference type="InterPro" id="IPR015813">
    <property type="entry name" value="Pyrv/PenolPyrv_kinase-like_dom"/>
</dbReference>
<evidence type="ECO:0000256" key="8">
    <source>
        <dbReference type="ARBA" id="ARBA00022842"/>
    </source>
</evidence>
<comment type="similarity">
    <text evidence="2">Belongs to the PEP-utilizing enzyme family.</text>
</comment>
<evidence type="ECO:0000256" key="7">
    <source>
        <dbReference type="ARBA" id="ARBA00022777"/>
    </source>
</evidence>
<dbReference type="GO" id="GO:0046872">
    <property type="term" value="F:metal ion binding"/>
    <property type="evidence" value="ECO:0007669"/>
    <property type="project" value="UniProtKB-KW"/>
</dbReference>
<keyword evidence="3" id="KW-0597">Phosphoprotein</keyword>
<feature type="domain" description="PTS EIIA type-2" evidence="9">
    <location>
        <begin position="657"/>
        <end position="794"/>
    </location>
</feature>
<dbReference type="Proteomes" id="UP001228113">
    <property type="component" value="Chromosome"/>
</dbReference>
<dbReference type="InterPro" id="IPR050499">
    <property type="entry name" value="PEP-utilizing_PTS_enzyme"/>
</dbReference>
<keyword evidence="5" id="KW-0808">Transferase</keyword>
<gene>
    <name evidence="11" type="primary">fryA</name>
    <name evidence="11" type="ORF">METESE_30720</name>
</gene>
<dbReference type="SUPFAM" id="SSF52009">
    <property type="entry name" value="Phosphohistidine domain"/>
    <property type="match status" value="1"/>
</dbReference>
<dbReference type="EMBL" id="AP027081">
    <property type="protein sequence ID" value="BDU78114.1"/>
    <property type="molecule type" value="Genomic_DNA"/>
</dbReference>
<dbReference type="Gene3D" id="3.40.930.10">
    <property type="entry name" value="Mannitol-specific EII, Chain A"/>
    <property type="match status" value="1"/>
</dbReference>
<dbReference type="InterPro" id="IPR008731">
    <property type="entry name" value="PTS_EIN"/>
</dbReference>
<dbReference type="PRINTS" id="PR01736">
    <property type="entry name" value="PHPHTRNFRASE"/>
</dbReference>
<dbReference type="PANTHER" id="PTHR46244">
    <property type="entry name" value="PHOSPHOENOLPYRUVATE-PROTEIN PHOSPHOTRANSFERASE"/>
    <property type="match status" value="1"/>
</dbReference>
<sequence>MTERRFAFPLAEGLHARPAAALGAWAQGRPLVWENTRNGRRAPLGSVLDLLATDTRPGDPCRLLAEDAEALADWDAFFAGPFRDTGPAPAGGAAPRVPRILARVPTPWWAALPVVDGLGEGPACFLPDARPAEPPAGDPPQARLAEALATLRTALDAEAAQADDPEIRAILQAHRALAEDDGWAGAMLRSADQGALAAVRLATEAACARLLASDQALLRARALDLQGLGERLAGILAPPAPDPAPDGILLAPDLTPTRLLGLDRSRLRGLVLGEGGAASHTAILARAFGIPCVALAPLPAGLAPGTPLLVEGRRGLLVQDAPPEVRAYLGREAEGRAFRQARREAAAGPVRTRDGHPLRLLANLACAEEAEGAFRAGAQGVGLLRTELLFLDRREAPSVAAQAEAYGRVLRAADGRPVVLRLLDAGGDKPLPFLPLPREANPFLGRRGVRWYPQHAGLVRAQVAAALGAGPGELRLMVPMVADPEELAWVRALVAEEAARLGRPAPPVGMMVEVPAAALNLRAFGAADFFSVGTNDLLQYLFAEDRNEPALARRDRAWHPAALRVLAGLVRDAAALGKEVSLCGELASDPRLLPLLAGLGFRSLSVAPAALPALAEAAARLELPACRTLADQALEADGPGAVEALLEAFVPAAPDLPLLDPDLVVLDEACATREEAIRLLVERLAATGRVPDADALEAAVWAREDTCATAIGHGLAVPHGHGPGAGGLALLRLRAPLDWGGSPVRLVLLLASAGAAEHLRAFARLARRLMDPAFREALETAPAPADAVTLLETLNP</sequence>
<name>A0AA48GUP4_9BACT</name>
<dbReference type="RefSeq" id="WP_316410562.1">
    <property type="nucleotide sequence ID" value="NZ_AP027081.1"/>
</dbReference>
<feature type="domain" description="HPr" evidence="10">
    <location>
        <begin position="1"/>
        <end position="85"/>
    </location>
</feature>
<dbReference type="SUPFAM" id="SSF55804">
    <property type="entry name" value="Phoshotransferase/anion transport protein"/>
    <property type="match status" value="1"/>
</dbReference>
<dbReference type="InterPro" id="IPR000032">
    <property type="entry name" value="HPr-like"/>
</dbReference>
<dbReference type="SUPFAM" id="SSF51621">
    <property type="entry name" value="Phosphoenolpyruvate/pyruvate domain"/>
    <property type="match status" value="1"/>
</dbReference>
<dbReference type="Pfam" id="PF05524">
    <property type="entry name" value="PEP-utilisers_N"/>
    <property type="match status" value="1"/>
</dbReference>
<evidence type="ECO:0000313" key="11">
    <source>
        <dbReference type="EMBL" id="BDU78114.1"/>
    </source>
</evidence>
<dbReference type="InterPro" id="IPR008279">
    <property type="entry name" value="PEP-util_enz_mobile_dom"/>
</dbReference>
<dbReference type="Pfam" id="PF00381">
    <property type="entry name" value="PTS-HPr"/>
    <property type="match status" value="1"/>
</dbReference>
<dbReference type="InterPro" id="IPR036618">
    <property type="entry name" value="PtsI_HPr-bd_sf"/>
</dbReference>
<keyword evidence="7" id="KW-0418">Kinase</keyword>
<evidence type="ECO:0000256" key="2">
    <source>
        <dbReference type="ARBA" id="ARBA00007837"/>
    </source>
</evidence>
<dbReference type="PROSITE" id="PS00372">
    <property type="entry name" value="PTS_EIIA_TYPE_2_HIS"/>
    <property type="match status" value="1"/>
</dbReference>
<dbReference type="GO" id="GO:0009401">
    <property type="term" value="P:phosphoenolpyruvate-dependent sugar phosphotransferase system"/>
    <property type="evidence" value="ECO:0007669"/>
    <property type="project" value="InterPro"/>
</dbReference>
<evidence type="ECO:0000256" key="5">
    <source>
        <dbReference type="ARBA" id="ARBA00022679"/>
    </source>
</evidence>
<organism evidence="11 12">
    <name type="scientific">Mesoterricola sediminis</name>
    <dbReference type="NCBI Taxonomy" id="2927980"/>
    <lineage>
        <taxon>Bacteria</taxon>
        <taxon>Pseudomonadati</taxon>
        <taxon>Acidobacteriota</taxon>
        <taxon>Holophagae</taxon>
        <taxon>Holophagales</taxon>
        <taxon>Holophagaceae</taxon>
        <taxon>Mesoterricola</taxon>
    </lineage>
</organism>